<evidence type="ECO:0000256" key="1">
    <source>
        <dbReference type="ARBA" id="ARBA00023015"/>
    </source>
</evidence>
<keyword evidence="1" id="KW-0805">Transcription regulation</keyword>
<dbReference type="Pfam" id="PF07729">
    <property type="entry name" value="FCD"/>
    <property type="match status" value="1"/>
</dbReference>
<evidence type="ECO:0000259" key="4">
    <source>
        <dbReference type="PROSITE" id="PS50949"/>
    </source>
</evidence>
<proteinExistence type="predicted"/>
<accession>A0A381UJA8</accession>
<evidence type="ECO:0000256" key="3">
    <source>
        <dbReference type="ARBA" id="ARBA00023163"/>
    </source>
</evidence>
<sequence>MIDLNQRENAYQRIKEMIVNGELQMGQNISDRILSKELSLGLTPIRDALNLMKSEDLVISYPKKGTFVFELSSELFFDIFETRRIFETYGLRTSHKLNRNTLIGEEEEILEKMNYSINEKDYLSYAKLDSKFHECFILGTENDVLIKLYRNLEPKIATIRNTINLNLSEFNTKESFNMHKNIIKCIKSENIEKSIDLLDNHISVWYDKVFKLTSNMKLDLKTFKNRLSTYRI</sequence>
<gene>
    <name evidence="5" type="ORF">METZ01_LOCUS80665</name>
</gene>
<dbReference type="Gene3D" id="1.20.120.530">
    <property type="entry name" value="GntR ligand-binding domain-like"/>
    <property type="match status" value="1"/>
</dbReference>
<name>A0A381UJA8_9ZZZZ</name>
<dbReference type="GO" id="GO:0003700">
    <property type="term" value="F:DNA-binding transcription factor activity"/>
    <property type="evidence" value="ECO:0007669"/>
    <property type="project" value="InterPro"/>
</dbReference>
<protein>
    <recommendedName>
        <fullName evidence="4">HTH gntR-type domain-containing protein</fullName>
    </recommendedName>
</protein>
<dbReference type="PANTHER" id="PTHR43537:SF24">
    <property type="entry name" value="GLUCONATE OPERON TRANSCRIPTIONAL REPRESSOR"/>
    <property type="match status" value="1"/>
</dbReference>
<dbReference type="PROSITE" id="PS50949">
    <property type="entry name" value="HTH_GNTR"/>
    <property type="match status" value="1"/>
</dbReference>
<evidence type="ECO:0000256" key="2">
    <source>
        <dbReference type="ARBA" id="ARBA00023125"/>
    </source>
</evidence>
<dbReference type="Pfam" id="PF00392">
    <property type="entry name" value="GntR"/>
    <property type="match status" value="1"/>
</dbReference>
<dbReference type="Gene3D" id="1.10.10.10">
    <property type="entry name" value="Winged helix-like DNA-binding domain superfamily/Winged helix DNA-binding domain"/>
    <property type="match status" value="1"/>
</dbReference>
<dbReference type="GO" id="GO:0003677">
    <property type="term" value="F:DNA binding"/>
    <property type="evidence" value="ECO:0007669"/>
    <property type="project" value="UniProtKB-KW"/>
</dbReference>
<keyword evidence="2" id="KW-0238">DNA-binding</keyword>
<organism evidence="5">
    <name type="scientific">marine metagenome</name>
    <dbReference type="NCBI Taxonomy" id="408172"/>
    <lineage>
        <taxon>unclassified sequences</taxon>
        <taxon>metagenomes</taxon>
        <taxon>ecological metagenomes</taxon>
    </lineage>
</organism>
<dbReference type="AlphaFoldDB" id="A0A381UJA8"/>
<evidence type="ECO:0000313" key="5">
    <source>
        <dbReference type="EMBL" id="SVA27811.1"/>
    </source>
</evidence>
<keyword evidence="3" id="KW-0804">Transcription</keyword>
<dbReference type="InterPro" id="IPR036388">
    <property type="entry name" value="WH-like_DNA-bd_sf"/>
</dbReference>
<dbReference type="InterPro" id="IPR000524">
    <property type="entry name" value="Tscrpt_reg_HTH_GntR"/>
</dbReference>
<dbReference type="SMART" id="SM00345">
    <property type="entry name" value="HTH_GNTR"/>
    <property type="match status" value="1"/>
</dbReference>
<dbReference type="InterPro" id="IPR011711">
    <property type="entry name" value="GntR_C"/>
</dbReference>
<dbReference type="SUPFAM" id="SSF48008">
    <property type="entry name" value="GntR ligand-binding domain-like"/>
    <property type="match status" value="1"/>
</dbReference>
<dbReference type="InterPro" id="IPR036390">
    <property type="entry name" value="WH_DNA-bd_sf"/>
</dbReference>
<dbReference type="PANTHER" id="PTHR43537">
    <property type="entry name" value="TRANSCRIPTIONAL REGULATOR, GNTR FAMILY"/>
    <property type="match status" value="1"/>
</dbReference>
<dbReference type="InterPro" id="IPR008920">
    <property type="entry name" value="TF_FadR/GntR_C"/>
</dbReference>
<dbReference type="EMBL" id="UINC01006487">
    <property type="protein sequence ID" value="SVA27811.1"/>
    <property type="molecule type" value="Genomic_DNA"/>
</dbReference>
<dbReference type="SUPFAM" id="SSF46785">
    <property type="entry name" value="Winged helix' DNA-binding domain"/>
    <property type="match status" value="1"/>
</dbReference>
<reference evidence="5" key="1">
    <citation type="submission" date="2018-05" db="EMBL/GenBank/DDBJ databases">
        <authorList>
            <person name="Lanie J.A."/>
            <person name="Ng W.-L."/>
            <person name="Kazmierczak K.M."/>
            <person name="Andrzejewski T.M."/>
            <person name="Davidsen T.M."/>
            <person name="Wayne K.J."/>
            <person name="Tettelin H."/>
            <person name="Glass J.I."/>
            <person name="Rusch D."/>
            <person name="Podicherti R."/>
            <person name="Tsui H.-C.T."/>
            <person name="Winkler M.E."/>
        </authorList>
    </citation>
    <scope>NUCLEOTIDE SEQUENCE</scope>
</reference>
<feature type="domain" description="HTH gntR-type" evidence="4">
    <location>
        <begin position="4"/>
        <end position="71"/>
    </location>
</feature>